<dbReference type="EMBL" id="JAUSVS010000003">
    <property type="protein sequence ID" value="MDQ0464394.1"/>
    <property type="molecule type" value="Genomic_DNA"/>
</dbReference>
<gene>
    <name evidence="2" type="ORF">QO010_002175</name>
</gene>
<sequence length="239" mass="25591">MTTWAYRPRPSLATTSQPMVARTAAQPGNQAVLRRLSASAGAAPQQTKGAAEAPCPPFHSFPEDIYQAMEAAWKRTNHGGEEVTEHGGRIVSDWRGKRKIRTGVGESESIHLPEEKFGDDTLSTFHTHPYSKAKGAHLGVGFSSDDIKGFVLGQQGGADYVTAGSCNFALTVADPAKRDACQDVDFEKRFRPVFNTTSGGVQNAVNQGNKAAIAGCGLCYYQACRPDPNSPIPRVGVLI</sequence>
<protein>
    <submittedName>
        <fullName evidence="2">Uncharacterized protein</fullName>
    </submittedName>
</protein>
<accession>A0ABU0IQV5</accession>
<evidence type="ECO:0000313" key="2">
    <source>
        <dbReference type="EMBL" id="MDQ0464394.1"/>
    </source>
</evidence>
<evidence type="ECO:0000256" key="1">
    <source>
        <dbReference type="SAM" id="MobiDB-lite"/>
    </source>
</evidence>
<evidence type="ECO:0000313" key="3">
    <source>
        <dbReference type="Proteomes" id="UP001228905"/>
    </source>
</evidence>
<proteinExistence type="predicted"/>
<comment type="caution">
    <text evidence="2">The sequence shown here is derived from an EMBL/GenBank/DDBJ whole genome shotgun (WGS) entry which is preliminary data.</text>
</comment>
<name>A0ABU0IQV5_9CAUL</name>
<reference evidence="2 3" key="1">
    <citation type="submission" date="2023-07" db="EMBL/GenBank/DDBJ databases">
        <title>Genomic Encyclopedia of Type Strains, Phase IV (KMG-IV): sequencing the most valuable type-strain genomes for metagenomic binning, comparative biology and taxonomic classification.</title>
        <authorList>
            <person name="Goeker M."/>
        </authorList>
    </citation>
    <scope>NUCLEOTIDE SEQUENCE [LARGE SCALE GENOMIC DNA]</scope>
    <source>
        <strain evidence="2 3">DSM 18695</strain>
    </source>
</reference>
<dbReference type="Proteomes" id="UP001228905">
    <property type="component" value="Unassembled WGS sequence"/>
</dbReference>
<dbReference type="RefSeq" id="WP_307349035.1">
    <property type="nucleotide sequence ID" value="NZ_JAUSVS010000003.1"/>
</dbReference>
<organism evidence="2 3">
    <name type="scientific">Caulobacter ginsengisoli</name>
    <dbReference type="NCBI Taxonomy" id="400775"/>
    <lineage>
        <taxon>Bacteria</taxon>
        <taxon>Pseudomonadati</taxon>
        <taxon>Pseudomonadota</taxon>
        <taxon>Alphaproteobacteria</taxon>
        <taxon>Caulobacterales</taxon>
        <taxon>Caulobacteraceae</taxon>
        <taxon>Caulobacter</taxon>
    </lineage>
</organism>
<keyword evidence="3" id="KW-1185">Reference proteome</keyword>
<feature type="region of interest" description="Disordered" evidence="1">
    <location>
        <begin position="37"/>
        <end position="56"/>
    </location>
</feature>